<feature type="transmembrane region" description="Helical" evidence="1">
    <location>
        <begin position="94"/>
        <end position="111"/>
    </location>
</feature>
<dbReference type="CDD" id="cd03392">
    <property type="entry name" value="PAP2_like_2"/>
    <property type="match status" value="1"/>
</dbReference>
<organism evidence="3 4">
    <name type="scientific">Brevibacillus laterosporus</name>
    <name type="common">Bacillus laterosporus</name>
    <dbReference type="NCBI Taxonomy" id="1465"/>
    <lineage>
        <taxon>Bacteria</taxon>
        <taxon>Bacillati</taxon>
        <taxon>Bacillota</taxon>
        <taxon>Bacilli</taxon>
        <taxon>Bacillales</taxon>
        <taxon>Paenibacillaceae</taxon>
        <taxon>Brevibacillus</taxon>
    </lineage>
</organism>
<feature type="transmembrane region" description="Helical" evidence="1">
    <location>
        <begin position="165"/>
        <end position="186"/>
    </location>
</feature>
<dbReference type="PANTHER" id="PTHR14969">
    <property type="entry name" value="SPHINGOSINE-1-PHOSPHATE PHOSPHOHYDROLASE"/>
    <property type="match status" value="1"/>
</dbReference>
<dbReference type="InterPro" id="IPR000326">
    <property type="entry name" value="PAP2/HPO"/>
</dbReference>
<evidence type="ECO:0000313" key="4">
    <source>
        <dbReference type="Proteomes" id="UP000319432"/>
    </source>
</evidence>
<dbReference type="SUPFAM" id="SSF48317">
    <property type="entry name" value="Acid phosphatase/Vanadium-dependent haloperoxidase"/>
    <property type="match status" value="1"/>
</dbReference>
<keyword evidence="1" id="KW-0812">Transmembrane</keyword>
<feature type="transmembrane region" description="Helical" evidence="1">
    <location>
        <begin position="12"/>
        <end position="36"/>
    </location>
</feature>
<feature type="transmembrane region" description="Helical" evidence="1">
    <location>
        <begin position="131"/>
        <end position="153"/>
    </location>
</feature>
<keyword evidence="1" id="KW-0472">Membrane</keyword>
<dbReference type="OrthoDB" id="9789113at2"/>
<gene>
    <name evidence="3" type="ORF">EEL30_14585</name>
</gene>
<feature type="transmembrane region" description="Helical" evidence="1">
    <location>
        <begin position="192"/>
        <end position="210"/>
    </location>
</feature>
<sequence>MGKGEIKGPSLFYSKFSLILAGALFIAFFWITYIVIGLRSNGMDEWGIRLSKEVRDPLLSTIMNAITQLGDVYILVIVVVLLFAGWWNKHRLESLFFLGTLVYGFLGKEILKRTIMRERPIDVNLIDLPSSWSFPSGHTTFSTLFFGMGAYLFWKNQRGRQNAWIWPTIGIAIPLLVGCSRIYLGVHFFSDVVAAWLYSSGCILVSAYLYEKRLATRGVLSTHKNK</sequence>
<keyword evidence="4" id="KW-1185">Reference proteome</keyword>
<evidence type="ECO:0000259" key="2">
    <source>
        <dbReference type="SMART" id="SM00014"/>
    </source>
</evidence>
<accession>A0A518VFK0</accession>
<dbReference type="Pfam" id="PF01569">
    <property type="entry name" value="PAP2"/>
    <property type="match status" value="1"/>
</dbReference>
<feature type="transmembrane region" description="Helical" evidence="1">
    <location>
        <begin position="65"/>
        <end position="87"/>
    </location>
</feature>
<dbReference type="EMBL" id="CP033464">
    <property type="protein sequence ID" value="QDX95776.1"/>
    <property type="molecule type" value="Genomic_DNA"/>
</dbReference>
<evidence type="ECO:0000313" key="3">
    <source>
        <dbReference type="EMBL" id="QDX95776.1"/>
    </source>
</evidence>
<keyword evidence="1" id="KW-1133">Transmembrane helix</keyword>
<name>A0A518VFK0_BRELA</name>
<proteinExistence type="predicted"/>
<feature type="domain" description="Phosphatidic acid phosphatase type 2/haloperoxidase" evidence="2">
    <location>
        <begin position="94"/>
        <end position="207"/>
    </location>
</feature>
<dbReference type="InterPro" id="IPR036938">
    <property type="entry name" value="PAP2/HPO_sf"/>
</dbReference>
<reference evidence="3 4" key="1">
    <citation type="submission" date="2018-11" db="EMBL/GenBank/DDBJ databases">
        <title>Phylogenetic determinants of toxin gene distribution in genomes of Brevibacillus laterosporus.</title>
        <authorList>
            <person name="Glare T.R."/>
            <person name="Durrant A."/>
            <person name="Berry C."/>
            <person name="Palma L."/>
            <person name="Ormskirk M."/>
            <person name="Cox M.O."/>
        </authorList>
    </citation>
    <scope>NUCLEOTIDE SEQUENCE [LARGE SCALE GENOMIC DNA]</scope>
    <source>
        <strain evidence="3 4">1821L</strain>
    </source>
</reference>
<dbReference type="AlphaFoldDB" id="A0A518VFK0"/>
<dbReference type="Proteomes" id="UP000319432">
    <property type="component" value="Chromosome"/>
</dbReference>
<dbReference type="SMART" id="SM00014">
    <property type="entry name" value="acidPPc"/>
    <property type="match status" value="1"/>
</dbReference>
<protein>
    <submittedName>
        <fullName evidence="3">Phosphatase PAP2 family protein</fullName>
    </submittedName>
</protein>
<evidence type="ECO:0000256" key="1">
    <source>
        <dbReference type="SAM" id="Phobius"/>
    </source>
</evidence>
<dbReference type="PANTHER" id="PTHR14969:SF13">
    <property type="entry name" value="AT30094P"/>
    <property type="match status" value="1"/>
</dbReference>
<dbReference type="Gene3D" id="1.20.144.10">
    <property type="entry name" value="Phosphatidic acid phosphatase type 2/haloperoxidase"/>
    <property type="match status" value="2"/>
</dbReference>